<evidence type="ECO:0000256" key="2">
    <source>
        <dbReference type="ARBA" id="ARBA00022676"/>
    </source>
</evidence>
<dbReference type="EnsemblPlants" id="QL01p028471:mrna">
    <property type="protein sequence ID" value="QL01p028471:mrna"/>
    <property type="gene ID" value="QL01p028471"/>
</dbReference>
<evidence type="ECO:0000313" key="3">
    <source>
        <dbReference type="EnsemblPlants" id="QL01p028471:mrna"/>
    </source>
</evidence>
<dbReference type="Gramene" id="QL01p028471:mrna">
    <property type="protein sequence ID" value="QL01p028471:mrna"/>
    <property type="gene ID" value="QL01p028471"/>
</dbReference>
<reference evidence="3" key="2">
    <citation type="submission" date="2021-01" db="UniProtKB">
        <authorList>
            <consortium name="EnsemblPlants"/>
        </authorList>
    </citation>
    <scope>IDENTIFICATION</scope>
</reference>
<protein>
    <submittedName>
        <fullName evidence="3">Uncharacterized protein</fullName>
    </submittedName>
</protein>
<dbReference type="GO" id="GO:0080043">
    <property type="term" value="F:quercetin 3-O-glucosyltransferase activity"/>
    <property type="evidence" value="ECO:0007669"/>
    <property type="project" value="TreeGrafter"/>
</dbReference>
<name>A0A7N2KP24_QUELO</name>
<dbReference type="SUPFAM" id="SSF53756">
    <property type="entry name" value="UDP-Glycosyltransferase/glycogen phosphorylase"/>
    <property type="match status" value="1"/>
</dbReference>
<keyword evidence="2" id="KW-0328">Glycosyltransferase</keyword>
<comment type="similarity">
    <text evidence="1">Belongs to the UDP-glycosyltransferase family.</text>
</comment>
<accession>A0A7N2KP24</accession>
<keyword evidence="4" id="KW-1185">Reference proteome</keyword>
<sequence>MEKNGQRSRRLVLLPCPFQGHINPMLQLGTILHSKGFSITIAHTEFNSPNPSNHPNFKFLPIPDGLSVQDISSGDILSLIQRLNVNCKSHLQECMSQRVTGGQQDDIACIIYDELMFFVETVANFLKLPSIILRTTSAATLIARTTLAKLKLEGLVSLEGKFRWKQSAAKGGAGGGNCPSHKIHV</sequence>
<dbReference type="PANTHER" id="PTHR11926:SF1494">
    <property type="entry name" value="FLAVONOL 3-O-GLUCOSYLTRANSFERASE UGT76E12-RELATED"/>
    <property type="match status" value="1"/>
</dbReference>
<evidence type="ECO:0000256" key="1">
    <source>
        <dbReference type="ARBA" id="ARBA00009995"/>
    </source>
</evidence>
<organism evidence="3 4">
    <name type="scientific">Quercus lobata</name>
    <name type="common">Valley oak</name>
    <dbReference type="NCBI Taxonomy" id="97700"/>
    <lineage>
        <taxon>Eukaryota</taxon>
        <taxon>Viridiplantae</taxon>
        <taxon>Streptophyta</taxon>
        <taxon>Embryophyta</taxon>
        <taxon>Tracheophyta</taxon>
        <taxon>Spermatophyta</taxon>
        <taxon>Magnoliopsida</taxon>
        <taxon>eudicotyledons</taxon>
        <taxon>Gunneridae</taxon>
        <taxon>Pentapetalae</taxon>
        <taxon>rosids</taxon>
        <taxon>fabids</taxon>
        <taxon>Fagales</taxon>
        <taxon>Fagaceae</taxon>
        <taxon>Quercus</taxon>
    </lineage>
</organism>
<dbReference type="GO" id="GO:0080044">
    <property type="term" value="F:quercetin 7-O-glucosyltransferase activity"/>
    <property type="evidence" value="ECO:0007669"/>
    <property type="project" value="TreeGrafter"/>
</dbReference>
<proteinExistence type="inferred from homology"/>
<reference evidence="3 4" key="1">
    <citation type="journal article" date="2016" name="G3 (Bethesda)">
        <title>First Draft Assembly and Annotation of the Genome of a California Endemic Oak Quercus lobata Nee (Fagaceae).</title>
        <authorList>
            <person name="Sork V.L."/>
            <person name="Fitz-Gibbon S.T."/>
            <person name="Puiu D."/>
            <person name="Crepeau M."/>
            <person name="Gugger P.F."/>
            <person name="Sherman R."/>
            <person name="Stevens K."/>
            <person name="Langley C.H."/>
            <person name="Pellegrini M."/>
            <person name="Salzberg S.L."/>
        </authorList>
    </citation>
    <scope>NUCLEOTIDE SEQUENCE [LARGE SCALE GENOMIC DNA]</scope>
    <source>
        <strain evidence="3 4">cv. SW786</strain>
    </source>
</reference>
<dbReference type="OMA" id="ICLPKHR"/>
<dbReference type="InParanoid" id="A0A7N2KP24"/>
<dbReference type="PANTHER" id="PTHR11926">
    <property type="entry name" value="GLUCOSYL/GLUCURONOSYL TRANSFERASES"/>
    <property type="match status" value="1"/>
</dbReference>
<dbReference type="AlphaFoldDB" id="A0A7N2KP24"/>
<dbReference type="EMBL" id="LRBV02000001">
    <property type="status" value="NOT_ANNOTATED_CDS"/>
    <property type="molecule type" value="Genomic_DNA"/>
</dbReference>
<dbReference type="Gene3D" id="3.40.50.2000">
    <property type="entry name" value="Glycogen Phosphorylase B"/>
    <property type="match status" value="1"/>
</dbReference>
<dbReference type="Proteomes" id="UP000594261">
    <property type="component" value="Chromosome 1"/>
</dbReference>
<keyword evidence="2" id="KW-0808">Transferase</keyword>
<evidence type="ECO:0000313" key="4">
    <source>
        <dbReference type="Proteomes" id="UP000594261"/>
    </source>
</evidence>